<dbReference type="InterPro" id="IPR000467">
    <property type="entry name" value="G_patch_dom"/>
</dbReference>
<dbReference type="EMBL" id="KB446537">
    <property type="protein sequence ID" value="EME46097.1"/>
    <property type="molecule type" value="Genomic_DNA"/>
</dbReference>
<dbReference type="Proteomes" id="UP000016933">
    <property type="component" value="Unassembled WGS sequence"/>
</dbReference>
<dbReference type="PROSITE" id="PS50174">
    <property type="entry name" value="G_PATCH"/>
    <property type="match status" value="1"/>
</dbReference>
<sequence length="112" mass="12066">MPSLHLLAEKRNEGAAIQAMRSLDLSDQLPLPSFTSGQLPDDFGEDEGDVTLVDLQGVPITQVNIQGMDANNFGQRMMEKVGWSRGTALGKNGEGLLTPLEQRMREGKAGLG</sequence>
<protein>
    <recommendedName>
        <fullName evidence="1">G-patch domain-containing protein</fullName>
    </recommendedName>
</protein>
<dbReference type="SMART" id="SM00443">
    <property type="entry name" value="G_patch"/>
    <property type="match status" value="1"/>
</dbReference>
<evidence type="ECO:0000313" key="2">
    <source>
        <dbReference type="EMBL" id="EME46097.1"/>
    </source>
</evidence>
<reference evidence="3" key="1">
    <citation type="journal article" date="2012" name="PLoS Genet.">
        <title>The genomes of the fungal plant pathogens Cladosporium fulvum and Dothistroma septosporum reveal adaptation to different hosts and lifestyles but also signatures of common ancestry.</title>
        <authorList>
            <person name="de Wit P.J.G.M."/>
            <person name="van der Burgt A."/>
            <person name="Oekmen B."/>
            <person name="Stergiopoulos I."/>
            <person name="Abd-Elsalam K.A."/>
            <person name="Aerts A.L."/>
            <person name="Bahkali A.H."/>
            <person name="Beenen H.G."/>
            <person name="Chettri P."/>
            <person name="Cox M.P."/>
            <person name="Datema E."/>
            <person name="de Vries R.P."/>
            <person name="Dhillon B."/>
            <person name="Ganley A.R."/>
            <person name="Griffiths S.A."/>
            <person name="Guo Y."/>
            <person name="Hamelin R.C."/>
            <person name="Henrissat B."/>
            <person name="Kabir M.S."/>
            <person name="Jashni M.K."/>
            <person name="Kema G."/>
            <person name="Klaubauf S."/>
            <person name="Lapidus A."/>
            <person name="Levasseur A."/>
            <person name="Lindquist E."/>
            <person name="Mehrabi R."/>
            <person name="Ohm R.A."/>
            <person name="Owen T.J."/>
            <person name="Salamov A."/>
            <person name="Schwelm A."/>
            <person name="Schijlen E."/>
            <person name="Sun H."/>
            <person name="van den Burg H.A."/>
            <person name="van Ham R.C.H.J."/>
            <person name="Zhang S."/>
            <person name="Goodwin S.B."/>
            <person name="Grigoriev I.V."/>
            <person name="Collemare J."/>
            <person name="Bradshaw R.E."/>
        </authorList>
    </citation>
    <scope>NUCLEOTIDE SEQUENCE [LARGE SCALE GENOMIC DNA]</scope>
    <source>
        <strain evidence="3">NZE10 / CBS 128990</strain>
    </source>
</reference>
<reference evidence="2 3" key="2">
    <citation type="journal article" date="2012" name="PLoS Pathog.">
        <title>Diverse lifestyles and strategies of plant pathogenesis encoded in the genomes of eighteen Dothideomycetes fungi.</title>
        <authorList>
            <person name="Ohm R.A."/>
            <person name="Feau N."/>
            <person name="Henrissat B."/>
            <person name="Schoch C.L."/>
            <person name="Horwitz B.A."/>
            <person name="Barry K.W."/>
            <person name="Condon B.J."/>
            <person name="Copeland A.C."/>
            <person name="Dhillon B."/>
            <person name="Glaser F."/>
            <person name="Hesse C.N."/>
            <person name="Kosti I."/>
            <person name="LaButti K."/>
            <person name="Lindquist E.A."/>
            <person name="Lucas S."/>
            <person name="Salamov A.A."/>
            <person name="Bradshaw R.E."/>
            <person name="Ciuffetti L."/>
            <person name="Hamelin R.C."/>
            <person name="Kema G.H.J."/>
            <person name="Lawrence C."/>
            <person name="Scott J.A."/>
            <person name="Spatafora J.W."/>
            <person name="Turgeon B.G."/>
            <person name="de Wit P.J.G.M."/>
            <person name="Zhong S."/>
            <person name="Goodwin S.B."/>
            <person name="Grigoriev I.V."/>
        </authorList>
    </citation>
    <scope>NUCLEOTIDE SEQUENCE [LARGE SCALE GENOMIC DNA]</scope>
    <source>
        <strain evidence="3">NZE10 / CBS 128990</strain>
    </source>
</reference>
<evidence type="ECO:0000259" key="1">
    <source>
        <dbReference type="PROSITE" id="PS50174"/>
    </source>
</evidence>
<dbReference type="STRING" id="675120.N1PRT4"/>
<organism evidence="2 3">
    <name type="scientific">Dothistroma septosporum (strain NZE10 / CBS 128990)</name>
    <name type="common">Red band needle blight fungus</name>
    <name type="synonym">Mycosphaerella pini</name>
    <dbReference type="NCBI Taxonomy" id="675120"/>
    <lineage>
        <taxon>Eukaryota</taxon>
        <taxon>Fungi</taxon>
        <taxon>Dikarya</taxon>
        <taxon>Ascomycota</taxon>
        <taxon>Pezizomycotina</taxon>
        <taxon>Dothideomycetes</taxon>
        <taxon>Dothideomycetidae</taxon>
        <taxon>Mycosphaerellales</taxon>
        <taxon>Mycosphaerellaceae</taxon>
        <taxon>Dothistroma</taxon>
    </lineage>
</organism>
<accession>N1PRT4</accession>
<dbReference type="GO" id="GO:0003676">
    <property type="term" value="F:nucleic acid binding"/>
    <property type="evidence" value="ECO:0007669"/>
    <property type="project" value="InterPro"/>
</dbReference>
<dbReference type="OrthoDB" id="2018133at2759"/>
<evidence type="ECO:0000313" key="3">
    <source>
        <dbReference type="Proteomes" id="UP000016933"/>
    </source>
</evidence>
<feature type="domain" description="G-patch" evidence="1">
    <location>
        <begin position="70"/>
        <end position="112"/>
    </location>
</feature>
<dbReference type="Pfam" id="PF01585">
    <property type="entry name" value="G-patch"/>
    <property type="match status" value="1"/>
</dbReference>
<keyword evidence="3" id="KW-1185">Reference proteome</keyword>
<proteinExistence type="predicted"/>
<name>N1PRT4_DOTSN</name>
<dbReference type="AlphaFoldDB" id="N1PRT4"/>
<gene>
    <name evidence="2" type="ORF">DOTSEDRAFT_22206</name>
</gene>
<dbReference type="HOGENOM" id="CLU_2145796_0_0_1"/>